<evidence type="ECO:0000259" key="1">
    <source>
        <dbReference type="PROSITE" id="PS50280"/>
    </source>
</evidence>
<dbReference type="GeneID" id="39733821"/>
<accession>A0A1J1GZJ1</accession>
<dbReference type="PROSITE" id="PS50280">
    <property type="entry name" value="SET"/>
    <property type="match status" value="1"/>
</dbReference>
<dbReference type="SUPFAM" id="SSF82199">
    <property type="entry name" value="SET domain"/>
    <property type="match status" value="1"/>
</dbReference>
<dbReference type="InterPro" id="IPR046341">
    <property type="entry name" value="SET_dom_sf"/>
</dbReference>
<dbReference type="InterPro" id="IPR009207">
    <property type="entry name" value="SET7_MeTrfase"/>
</dbReference>
<dbReference type="VEuPathDB" id="PlasmoDB:PGAL8A_00528800"/>
<dbReference type="RefSeq" id="XP_028530512.1">
    <property type="nucleotide sequence ID" value="XM_028674128.1"/>
</dbReference>
<organism evidence="2 3">
    <name type="scientific">Plasmodium gallinaceum</name>
    <dbReference type="NCBI Taxonomy" id="5849"/>
    <lineage>
        <taxon>Eukaryota</taxon>
        <taxon>Sar</taxon>
        <taxon>Alveolata</taxon>
        <taxon>Apicomplexa</taxon>
        <taxon>Aconoidasida</taxon>
        <taxon>Haemosporida</taxon>
        <taxon>Plasmodiidae</taxon>
        <taxon>Plasmodium</taxon>
        <taxon>Plasmodium (Haemamoeba)</taxon>
    </lineage>
</organism>
<dbReference type="Proteomes" id="UP000220797">
    <property type="component" value="Unassembled WGS sequence"/>
</dbReference>
<dbReference type="Gene3D" id="2.170.270.10">
    <property type="entry name" value="SET domain"/>
    <property type="match status" value="1"/>
</dbReference>
<dbReference type="GO" id="GO:0032259">
    <property type="term" value="P:methylation"/>
    <property type="evidence" value="ECO:0007669"/>
    <property type="project" value="UniProtKB-KW"/>
</dbReference>
<reference evidence="2" key="1">
    <citation type="submission" date="2015-04" db="EMBL/GenBank/DDBJ databases">
        <authorList>
            <consortium name="Pathogen Informatics"/>
        </authorList>
    </citation>
    <scope>NUCLEOTIDE SEQUENCE [LARGE SCALE GENOMIC DNA]</scope>
    <source>
        <strain evidence="2">8A</strain>
    </source>
</reference>
<dbReference type="PIRSF" id="PIRSF022536">
    <property type="entry name" value="A612L_SET"/>
    <property type="match status" value="1"/>
</dbReference>
<dbReference type="GO" id="GO:0008168">
    <property type="term" value="F:methyltransferase activity"/>
    <property type="evidence" value="ECO:0007669"/>
    <property type="project" value="UniProtKB-KW"/>
</dbReference>
<dbReference type="Pfam" id="PF00856">
    <property type="entry name" value="SET"/>
    <property type="match status" value="1"/>
</dbReference>
<feature type="domain" description="SET" evidence="1">
    <location>
        <begin position="33"/>
        <end position="163"/>
    </location>
</feature>
<name>A0A1J1GZJ1_PLAGA</name>
<proteinExistence type="predicted"/>
<gene>
    <name evidence="2" type="ORF">PGAL8A_00528800</name>
</gene>
<dbReference type="OrthoDB" id="3180714at2759"/>
<evidence type="ECO:0000313" key="3">
    <source>
        <dbReference type="Proteomes" id="UP000220797"/>
    </source>
</evidence>
<dbReference type="SMART" id="SM00317">
    <property type="entry name" value="SET"/>
    <property type="match status" value="1"/>
</dbReference>
<protein>
    <submittedName>
        <fullName evidence="2">Histone-lysine N-methyltransferase, putative</fullName>
    </submittedName>
</protein>
<comment type="caution">
    <text evidence="2">The sequence shown here is derived from an EMBL/GenBank/DDBJ whole genome shotgun (WGS) entry which is preliminary data.</text>
</comment>
<evidence type="ECO:0000313" key="2">
    <source>
        <dbReference type="EMBL" id="CRG97711.1"/>
    </source>
</evidence>
<dbReference type="InterPro" id="IPR001214">
    <property type="entry name" value="SET_dom"/>
</dbReference>
<dbReference type="AlphaFoldDB" id="A0A1J1GZJ1"/>
<dbReference type="EMBL" id="CVMV01000110">
    <property type="protein sequence ID" value="CRG97711.1"/>
    <property type="molecule type" value="Genomic_DNA"/>
</dbReference>
<keyword evidence="3" id="KW-1185">Reference proteome</keyword>
<sequence>MIIVKRNFHNYFAKNALKEILKKENINFNDIHKKVYIGNSIYSGLGVFSFDILKKNEIIEVCPTIEIENEEMPKILVDYLFESEKGNINKKIVDILTKKKETKRNKLLPLGYGMLYNHSNTPNAFVHIFPINQNKETVTSNKIMIFYAEQDIQKNEEIFISYGESWWNVSLYI</sequence>